<feature type="transmembrane region" description="Helical" evidence="9">
    <location>
        <begin position="216"/>
        <end position="233"/>
    </location>
</feature>
<dbReference type="OrthoDB" id="1894652at2759"/>
<evidence type="ECO:0000256" key="1">
    <source>
        <dbReference type="ARBA" id="ARBA00004115"/>
    </source>
</evidence>
<comment type="caution">
    <text evidence="11">The sequence shown here is derived from an EMBL/GenBank/DDBJ whole genome shotgun (WGS) entry which is preliminary data.</text>
</comment>
<dbReference type="Proteomes" id="UP001063166">
    <property type="component" value="Unassembled WGS sequence"/>
</dbReference>
<dbReference type="PANTHER" id="PTHR21397:SF4">
    <property type="entry name" value="ER MEMBRANE PROTEIN COMPLEX SUBUNIT 10"/>
    <property type="match status" value="1"/>
</dbReference>
<evidence type="ECO:0000256" key="5">
    <source>
        <dbReference type="ARBA" id="ARBA00022729"/>
    </source>
</evidence>
<organism evidence="11 12">
    <name type="scientific">Lyophyllum shimeji</name>
    <name type="common">Hon-shimeji</name>
    <name type="synonym">Tricholoma shimeji</name>
    <dbReference type="NCBI Taxonomy" id="47721"/>
    <lineage>
        <taxon>Eukaryota</taxon>
        <taxon>Fungi</taxon>
        <taxon>Dikarya</taxon>
        <taxon>Basidiomycota</taxon>
        <taxon>Agaricomycotina</taxon>
        <taxon>Agaricomycetes</taxon>
        <taxon>Agaricomycetidae</taxon>
        <taxon>Agaricales</taxon>
        <taxon>Tricholomatineae</taxon>
        <taxon>Lyophyllaceae</taxon>
        <taxon>Lyophyllum</taxon>
    </lineage>
</organism>
<name>A0A9P3UJZ9_LYOSH</name>
<comment type="subcellular location">
    <subcellularLocation>
        <location evidence="1">Endoplasmic reticulum membrane</location>
        <topology evidence="1">Single-pass type I membrane protein</topology>
    </subcellularLocation>
</comment>
<dbReference type="EMBL" id="BRPK01000001">
    <property type="protein sequence ID" value="GLB33940.1"/>
    <property type="molecule type" value="Genomic_DNA"/>
</dbReference>
<evidence type="ECO:0000313" key="12">
    <source>
        <dbReference type="Proteomes" id="UP001063166"/>
    </source>
</evidence>
<dbReference type="PANTHER" id="PTHR21397">
    <property type="entry name" value="CHROMATIN COMPLEXES SUBUNIT BAP18-RELATED"/>
    <property type="match status" value="1"/>
</dbReference>
<dbReference type="AlphaFoldDB" id="A0A9P3UJZ9"/>
<evidence type="ECO:0000256" key="3">
    <source>
        <dbReference type="ARBA" id="ARBA00020105"/>
    </source>
</evidence>
<dbReference type="GO" id="GO:0005789">
    <property type="term" value="C:endoplasmic reticulum membrane"/>
    <property type="evidence" value="ECO:0007669"/>
    <property type="project" value="UniProtKB-SubCell"/>
</dbReference>
<evidence type="ECO:0000256" key="4">
    <source>
        <dbReference type="ARBA" id="ARBA00022692"/>
    </source>
</evidence>
<keyword evidence="5 10" id="KW-0732">Signal</keyword>
<accession>A0A9P3UJZ9</accession>
<keyword evidence="8 9" id="KW-0472">Membrane</keyword>
<keyword evidence="6" id="KW-0256">Endoplasmic reticulum</keyword>
<evidence type="ECO:0000313" key="11">
    <source>
        <dbReference type="EMBL" id="GLB33940.1"/>
    </source>
</evidence>
<gene>
    <name evidence="11" type="ORF">LshimejAT787_0108240</name>
</gene>
<protein>
    <recommendedName>
        <fullName evidence="3">ER membrane protein complex subunit 10</fullName>
    </recommendedName>
</protein>
<feature type="signal peptide" evidence="10">
    <location>
        <begin position="1"/>
        <end position="24"/>
    </location>
</feature>
<keyword evidence="4 9" id="KW-0812">Transmembrane</keyword>
<keyword evidence="7 9" id="KW-1133">Transmembrane helix</keyword>
<evidence type="ECO:0000256" key="9">
    <source>
        <dbReference type="SAM" id="Phobius"/>
    </source>
</evidence>
<reference evidence="11" key="1">
    <citation type="submission" date="2022-07" db="EMBL/GenBank/DDBJ databases">
        <title>The genome of Lyophyllum shimeji provides insight into the initial evolution of ectomycorrhizal fungal genome.</title>
        <authorList>
            <person name="Kobayashi Y."/>
            <person name="Shibata T."/>
            <person name="Hirakawa H."/>
            <person name="Shigenobu S."/>
            <person name="Nishiyama T."/>
            <person name="Yamada A."/>
            <person name="Hasebe M."/>
            <person name="Kawaguchi M."/>
        </authorList>
    </citation>
    <scope>NUCLEOTIDE SEQUENCE</scope>
    <source>
        <strain evidence="11">AT787</strain>
    </source>
</reference>
<evidence type="ECO:0000256" key="6">
    <source>
        <dbReference type="ARBA" id="ARBA00022824"/>
    </source>
</evidence>
<sequence length="242" mass="26599">MTVMPRTVGLAVVLGLLCISLVAAETTQLRLFHRLHHPGAAQAQFSERGTLLIADDHTVTFQLSSSFAKDLFSFSEALHTVKDKDLLLYQVALEREGDAGEAQWDISSVKACHLPKSTAEAIHLHTLDLDNPKPYAIDYFVSPVPHDGACQKSSPKRSTAKSVPLQTFESFANVNSTVVLKSPRFPPLPQLTTPPVLSPEGEPVVPVPEKTFLQKYWMYIVGFLLITLLTGGGEEERPRNAK</sequence>
<comment type="similarity">
    <text evidence="2">Belongs to the EMC10 family.</text>
</comment>
<dbReference type="CDD" id="cd22209">
    <property type="entry name" value="EMC10"/>
    <property type="match status" value="1"/>
</dbReference>
<feature type="chain" id="PRO_5040108473" description="ER membrane protein complex subunit 10" evidence="10">
    <location>
        <begin position="25"/>
        <end position="242"/>
    </location>
</feature>
<evidence type="ECO:0000256" key="10">
    <source>
        <dbReference type="SAM" id="SignalP"/>
    </source>
</evidence>
<evidence type="ECO:0000256" key="8">
    <source>
        <dbReference type="ARBA" id="ARBA00023136"/>
    </source>
</evidence>
<proteinExistence type="inferred from homology"/>
<evidence type="ECO:0000256" key="2">
    <source>
        <dbReference type="ARBA" id="ARBA00007695"/>
    </source>
</evidence>
<keyword evidence="12" id="KW-1185">Reference proteome</keyword>
<evidence type="ECO:0000256" key="7">
    <source>
        <dbReference type="ARBA" id="ARBA00022989"/>
    </source>
</evidence>
<dbReference type="Pfam" id="PF21203">
    <property type="entry name" value="ECM10"/>
    <property type="match status" value="1"/>
</dbReference>